<evidence type="ECO:0000256" key="3">
    <source>
        <dbReference type="ARBA" id="ARBA00022989"/>
    </source>
</evidence>
<comment type="similarity">
    <text evidence="5">Belongs to the SAT4 family.</text>
</comment>
<evidence type="ECO:0000256" key="2">
    <source>
        <dbReference type="ARBA" id="ARBA00022692"/>
    </source>
</evidence>
<dbReference type="EMBL" id="JASWJB010000006">
    <property type="protein sequence ID" value="KAK2616411.1"/>
    <property type="molecule type" value="Genomic_DNA"/>
</dbReference>
<evidence type="ECO:0000256" key="5">
    <source>
        <dbReference type="ARBA" id="ARBA00038359"/>
    </source>
</evidence>
<proteinExistence type="inferred from homology"/>
<comment type="subcellular location">
    <subcellularLocation>
        <location evidence="1">Membrane</location>
        <topology evidence="1">Multi-pass membrane protein</topology>
    </subcellularLocation>
</comment>
<feature type="transmembrane region" description="Helical" evidence="6">
    <location>
        <begin position="240"/>
        <end position="263"/>
    </location>
</feature>
<protein>
    <recommendedName>
        <fullName evidence="7">Rhodopsin domain-containing protein</fullName>
    </recommendedName>
</protein>
<dbReference type="PANTHER" id="PTHR33048">
    <property type="entry name" value="PTH11-LIKE INTEGRAL MEMBRANE PROTEIN (AFU_ORTHOLOGUE AFUA_5G11245)"/>
    <property type="match status" value="1"/>
</dbReference>
<evidence type="ECO:0000256" key="4">
    <source>
        <dbReference type="ARBA" id="ARBA00023136"/>
    </source>
</evidence>
<feature type="transmembrane region" description="Helical" evidence="6">
    <location>
        <begin position="32"/>
        <end position="49"/>
    </location>
</feature>
<keyword evidence="3 6" id="KW-1133">Transmembrane helix</keyword>
<evidence type="ECO:0000313" key="8">
    <source>
        <dbReference type="EMBL" id="KAK2616411.1"/>
    </source>
</evidence>
<dbReference type="Pfam" id="PF20684">
    <property type="entry name" value="Fung_rhodopsin"/>
    <property type="match status" value="1"/>
</dbReference>
<sequence>MAASNSHPLDLNEAIAKDAAAQSAFEKFALEVWVLLAISIAITLLRMFARAKLVGLKGLQWDDFLACVATVLNGVQAGLAYSVGKVAHGMANNSLTNDERAALSANNPEHQLRVIGSKIQLAGWSTTSTLLWCLKAALLVLYYRLTARLGRRYKIQIRIGFALLAASYIAVLANLFLGCFPLQKYWQIYPDPGDACYPAVSRRIIWVYLAMNVITDIYLISIPIPMLWGSTLNRMSKIWLMALFSGGFFVISCATVRCVFIISDPVNGPQLAGSWAVRETFVAIVITNLPTTFPLLKQCYLPIRKSISSRYSKDRSAGAAIDLESMGNGGKYNQIQANPVLPSTYQSSAHKSSEASLFERDTKHSDVCTVFRSRDDEESERSCRK</sequence>
<dbReference type="GO" id="GO:0016020">
    <property type="term" value="C:membrane"/>
    <property type="evidence" value="ECO:0007669"/>
    <property type="project" value="UniProtKB-SubCell"/>
</dbReference>
<dbReference type="PANTHER" id="PTHR33048:SF47">
    <property type="entry name" value="INTEGRAL MEMBRANE PROTEIN-RELATED"/>
    <property type="match status" value="1"/>
</dbReference>
<evidence type="ECO:0000313" key="9">
    <source>
        <dbReference type="Proteomes" id="UP001251528"/>
    </source>
</evidence>
<feature type="transmembrane region" description="Helical" evidence="6">
    <location>
        <begin position="155"/>
        <end position="177"/>
    </location>
</feature>
<dbReference type="Proteomes" id="UP001251528">
    <property type="component" value="Unassembled WGS sequence"/>
</dbReference>
<reference evidence="8" key="1">
    <citation type="submission" date="2023-06" db="EMBL/GenBank/DDBJ databases">
        <title>Conoideocrella luteorostrata (Hypocreales: Clavicipitaceae), a potential biocontrol fungus for elongate hemlock scale in United States Christmas tree production areas.</title>
        <authorList>
            <person name="Barrett H."/>
            <person name="Lovett B."/>
            <person name="Macias A.M."/>
            <person name="Stajich J.E."/>
            <person name="Kasson M.T."/>
        </authorList>
    </citation>
    <scope>NUCLEOTIDE SEQUENCE</scope>
    <source>
        <strain evidence="8">ARSEF 14590</strain>
    </source>
</reference>
<keyword evidence="4 6" id="KW-0472">Membrane</keyword>
<evidence type="ECO:0000256" key="6">
    <source>
        <dbReference type="SAM" id="Phobius"/>
    </source>
</evidence>
<organism evidence="8 9">
    <name type="scientific">Conoideocrella luteorostrata</name>
    <dbReference type="NCBI Taxonomy" id="1105319"/>
    <lineage>
        <taxon>Eukaryota</taxon>
        <taxon>Fungi</taxon>
        <taxon>Dikarya</taxon>
        <taxon>Ascomycota</taxon>
        <taxon>Pezizomycotina</taxon>
        <taxon>Sordariomycetes</taxon>
        <taxon>Hypocreomycetidae</taxon>
        <taxon>Hypocreales</taxon>
        <taxon>Clavicipitaceae</taxon>
        <taxon>Conoideocrella</taxon>
    </lineage>
</organism>
<name>A0AAJ0CYH2_9HYPO</name>
<evidence type="ECO:0000256" key="1">
    <source>
        <dbReference type="ARBA" id="ARBA00004141"/>
    </source>
</evidence>
<gene>
    <name evidence="8" type="ORF">QQS21_000653</name>
</gene>
<feature type="transmembrane region" description="Helical" evidence="6">
    <location>
        <begin position="121"/>
        <end position="143"/>
    </location>
</feature>
<keyword evidence="9" id="KW-1185">Reference proteome</keyword>
<accession>A0AAJ0CYH2</accession>
<feature type="transmembrane region" description="Helical" evidence="6">
    <location>
        <begin position="205"/>
        <end position="228"/>
    </location>
</feature>
<keyword evidence="2 6" id="KW-0812">Transmembrane</keyword>
<dbReference type="AlphaFoldDB" id="A0AAJ0CYH2"/>
<dbReference type="InterPro" id="IPR049326">
    <property type="entry name" value="Rhodopsin_dom_fungi"/>
</dbReference>
<feature type="domain" description="Rhodopsin" evidence="7">
    <location>
        <begin position="45"/>
        <end position="297"/>
    </location>
</feature>
<evidence type="ECO:0000259" key="7">
    <source>
        <dbReference type="Pfam" id="PF20684"/>
    </source>
</evidence>
<dbReference type="InterPro" id="IPR052337">
    <property type="entry name" value="SAT4-like"/>
</dbReference>
<comment type="caution">
    <text evidence="8">The sequence shown here is derived from an EMBL/GenBank/DDBJ whole genome shotgun (WGS) entry which is preliminary data.</text>
</comment>